<dbReference type="AlphaFoldDB" id="A0A1H8LZW0"/>
<gene>
    <name evidence="1" type="ORF">SAMN05216404_111104</name>
</gene>
<organism evidence="1 2">
    <name type="scientific">Nitrosospira multiformis</name>
    <dbReference type="NCBI Taxonomy" id="1231"/>
    <lineage>
        <taxon>Bacteria</taxon>
        <taxon>Pseudomonadati</taxon>
        <taxon>Pseudomonadota</taxon>
        <taxon>Betaproteobacteria</taxon>
        <taxon>Nitrosomonadales</taxon>
        <taxon>Nitrosomonadaceae</taxon>
        <taxon>Nitrosospira</taxon>
    </lineage>
</organism>
<protein>
    <submittedName>
        <fullName evidence="1">Uncharacterized protein</fullName>
    </submittedName>
</protein>
<name>A0A1H8LZW0_9PROT</name>
<dbReference type="EMBL" id="FOCT01000011">
    <property type="protein sequence ID" value="SEO10629.1"/>
    <property type="molecule type" value="Genomic_DNA"/>
</dbReference>
<dbReference type="Proteomes" id="UP000183898">
    <property type="component" value="Unassembled WGS sequence"/>
</dbReference>
<evidence type="ECO:0000313" key="1">
    <source>
        <dbReference type="EMBL" id="SEO10629.1"/>
    </source>
</evidence>
<proteinExistence type="predicted"/>
<reference evidence="1 2" key="1">
    <citation type="submission" date="2016-10" db="EMBL/GenBank/DDBJ databases">
        <authorList>
            <person name="de Groot N.N."/>
        </authorList>
    </citation>
    <scope>NUCLEOTIDE SEQUENCE [LARGE SCALE GENOMIC DNA]</scope>
    <source>
        <strain evidence="1 2">Nl18</strain>
    </source>
</reference>
<accession>A0A1H8LZW0</accession>
<sequence>MTHGFDKKSLYETWKRRVKASVFSSSLVLSLCCKNSYEGDSNEKSKIARQ</sequence>
<evidence type="ECO:0000313" key="2">
    <source>
        <dbReference type="Proteomes" id="UP000183898"/>
    </source>
</evidence>